<dbReference type="SUPFAM" id="SSF57716">
    <property type="entry name" value="Glucocorticoid receptor-like (DNA-binding domain)"/>
    <property type="match status" value="1"/>
</dbReference>
<evidence type="ECO:0000256" key="4">
    <source>
        <dbReference type="SAM" id="MobiDB-lite"/>
    </source>
</evidence>
<keyword evidence="3" id="KW-0804">Transcription</keyword>
<dbReference type="GO" id="GO:0008270">
    <property type="term" value="F:zinc ion binding"/>
    <property type="evidence" value="ECO:0007669"/>
    <property type="project" value="InterPro"/>
</dbReference>
<dbReference type="Proteomes" id="UP000712600">
    <property type="component" value="Unassembled WGS sequence"/>
</dbReference>
<dbReference type="GO" id="GO:0006355">
    <property type="term" value="P:regulation of DNA-templated transcription"/>
    <property type="evidence" value="ECO:0007669"/>
    <property type="project" value="InterPro"/>
</dbReference>
<dbReference type="GO" id="GO:0043565">
    <property type="term" value="F:sequence-specific DNA binding"/>
    <property type="evidence" value="ECO:0007669"/>
    <property type="project" value="InterPro"/>
</dbReference>
<keyword evidence="2" id="KW-0238">DNA-binding</keyword>
<reference evidence="6" key="1">
    <citation type="submission" date="2019-12" db="EMBL/GenBank/DDBJ databases">
        <title>Genome sequencing and annotation of Brassica cretica.</title>
        <authorList>
            <person name="Studholme D.J."/>
            <person name="Sarris P."/>
        </authorList>
    </citation>
    <scope>NUCLEOTIDE SEQUENCE</scope>
    <source>
        <strain evidence="6">PFS-109/04</strain>
        <tissue evidence="6">Leaf</tissue>
    </source>
</reference>
<evidence type="ECO:0000256" key="3">
    <source>
        <dbReference type="ARBA" id="ARBA00023163"/>
    </source>
</evidence>
<keyword evidence="1" id="KW-0805">Transcription regulation</keyword>
<dbReference type="InterPro" id="IPR045280">
    <property type="entry name" value="TIFY-like"/>
</dbReference>
<dbReference type="SMART" id="SM00401">
    <property type="entry name" value="ZnF_GATA"/>
    <property type="match status" value="1"/>
</dbReference>
<protein>
    <recommendedName>
        <fullName evidence="5">GATA-type domain-containing protein</fullName>
    </recommendedName>
</protein>
<dbReference type="InterPro" id="IPR000679">
    <property type="entry name" value="Znf_GATA"/>
</dbReference>
<dbReference type="PANTHER" id="PTHR46125">
    <property type="entry name" value="GATA TRANSCRIPTION FACTOR 28"/>
    <property type="match status" value="1"/>
</dbReference>
<dbReference type="Gene3D" id="3.30.50.10">
    <property type="entry name" value="Erythroid Transcription Factor GATA-1, subunit A"/>
    <property type="match status" value="1"/>
</dbReference>
<evidence type="ECO:0000313" key="6">
    <source>
        <dbReference type="EMBL" id="KAF3521761.1"/>
    </source>
</evidence>
<feature type="compositionally biased region" description="Polar residues" evidence="4">
    <location>
        <begin position="139"/>
        <end position="153"/>
    </location>
</feature>
<feature type="domain" description="GATA-type" evidence="5">
    <location>
        <begin position="159"/>
        <end position="215"/>
    </location>
</feature>
<proteinExistence type="predicted"/>
<comment type="caution">
    <text evidence="6">The sequence shown here is derived from an EMBL/GenBank/DDBJ whole genome shotgun (WGS) entry which is preliminary data.</text>
</comment>
<evidence type="ECO:0000256" key="2">
    <source>
        <dbReference type="ARBA" id="ARBA00023125"/>
    </source>
</evidence>
<evidence type="ECO:0000256" key="1">
    <source>
        <dbReference type="ARBA" id="ARBA00023015"/>
    </source>
</evidence>
<feature type="region of interest" description="Disordered" evidence="4">
    <location>
        <begin position="139"/>
        <end position="166"/>
    </location>
</feature>
<dbReference type="EMBL" id="QGKX02001347">
    <property type="protein sequence ID" value="KAF3521761.1"/>
    <property type="molecule type" value="Genomic_DNA"/>
</dbReference>
<accession>A0A8S9PQE6</accession>
<dbReference type="InterPro" id="IPR013088">
    <property type="entry name" value="Znf_NHR/GATA"/>
</dbReference>
<evidence type="ECO:0000313" key="7">
    <source>
        <dbReference type="Proteomes" id="UP000712600"/>
    </source>
</evidence>
<dbReference type="CDD" id="cd00202">
    <property type="entry name" value="ZnF_GATA"/>
    <property type="match status" value="1"/>
</dbReference>
<name>A0A8S9PQE6_BRACR</name>
<evidence type="ECO:0000259" key="5">
    <source>
        <dbReference type="SMART" id="SM00401"/>
    </source>
</evidence>
<dbReference type="Pfam" id="PF00320">
    <property type="entry name" value="GATA"/>
    <property type="match status" value="1"/>
</dbReference>
<dbReference type="AlphaFoldDB" id="A0A8S9PQE6"/>
<organism evidence="6 7">
    <name type="scientific">Brassica cretica</name>
    <name type="common">Mustard</name>
    <dbReference type="NCBI Taxonomy" id="69181"/>
    <lineage>
        <taxon>Eukaryota</taxon>
        <taxon>Viridiplantae</taxon>
        <taxon>Streptophyta</taxon>
        <taxon>Embryophyta</taxon>
        <taxon>Tracheophyta</taxon>
        <taxon>Spermatophyta</taxon>
        <taxon>Magnoliopsida</taxon>
        <taxon>eudicotyledons</taxon>
        <taxon>Gunneridae</taxon>
        <taxon>Pentapetalae</taxon>
        <taxon>rosids</taxon>
        <taxon>malvids</taxon>
        <taxon>Brassicales</taxon>
        <taxon>Brassicaceae</taxon>
        <taxon>Brassiceae</taxon>
        <taxon>Brassica</taxon>
    </lineage>
</organism>
<sequence length="239" mass="25860">MNFTTASLPPPSLTVMHFSPPCQLFDCFLPLLQALRVRVFFSTTSLAESSSLSLAVCSPFLTRRSTPIRLVKTISLPPQLLGGSTEPQGMEIAPQNHMLLGGSTEPQGMEIAPQNHMIRFVTNADFVYSFTRMPRNKGQLSSDGAYNSGTDQDSAQDDSRPEISRTYCGVSSTCTPMMRRGPSGPRTLCYACGLFWAARGELGSDADANNSNYEPATVEEHSALVSLANGDNSNMLGNH</sequence>
<dbReference type="PANTHER" id="PTHR46125:SF21">
    <property type="entry name" value="GATA-TYPE DOMAIN-CONTAINING PROTEIN"/>
    <property type="match status" value="1"/>
</dbReference>
<gene>
    <name evidence="6" type="ORF">F2Q69_00046816</name>
</gene>